<proteinExistence type="predicted"/>
<evidence type="ECO:0000259" key="7">
    <source>
        <dbReference type="Pfam" id="PF04138"/>
    </source>
</evidence>
<organism evidence="8 9">
    <name type="scientific">Sinomonas terricola</name>
    <dbReference type="NCBI Taxonomy" id="3110330"/>
    <lineage>
        <taxon>Bacteria</taxon>
        <taxon>Bacillati</taxon>
        <taxon>Actinomycetota</taxon>
        <taxon>Actinomycetes</taxon>
        <taxon>Micrococcales</taxon>
        <taxon>Micrococcaceae</taxon>
        <taxon>Sinomonas</taxon>
    </lineage>
</organism>
<evidence type="ECO:0000256" key="3">
    <source>
        <dbReference type="ARBA" id="ARBA00022989"/>
    </source>
</evidence>
<keyword evidence="2 6" id="KW-0812">Transmembrane</keyword>
<dbReference type="Proteomes" id="UP001304769">
    <property type="component" value="Unassembled WGS sequence"/>
</dbReference>
<dbReference type="RefSeq" id="WP_323278715.1">
    <property type="nucleotide sequence ID" value="NZ_JAYGGQ010000005.1"/>
</dbReference>
<feature type="transmembrane region" description="Helical" evidence="6">
    <location>
        <begin position="7"/>
        <end position="27"/>
    </location>
</feature>
<keyword evidence="9" id="KW-1185">Reference proteome</keyword>
<feature type="region of interest" description="Disordered" evidence="5">
    <location>
        <begin position="109"/>
        <end position="145"/>
    </location>
</feature>
<protein>
    <submittedName>
        <fullName evidence="8">GtrA family protein</fullName>
    </submittedName>
</protein>
<reference evidence="8 9" key="1">
    <citation type="submission" date="2023-12" db="EMBL/GenBank/DDBJ databases">
        <title>Sinomonas terricola sp. nov, isolated from litchi orchard soil in Guangdong, PR China.</title>
        <authorList>
            <person name="Jiaxin W."/>
            <person name="Yang Z."/>
            <person name="Honghui Z."/>
        </authorList>
    </citation>
    <scope>NUCLEOTIDE SEQUENCE [LARGE SCALE GENOMIC DNA]</scope>
    <source>
        <strain evidence="8 9">JGH33</strain>
    </source>
</reference>
<keyword evidence="3 6" id="KW-1133">Transmembrane helix</keyword>
<name>A0ABU5T5Q7_9MICC</name>
<comment type="subcellular location">
    <subcellularLocation>
        <location evidence="1">Membrane</location>
        <topology evidence="1">Multi-pass membrane protein</topology>
    </subcellularLocation>
</comment>
<evidence type="ECO:0000313" key="8">
    <source>
        <dbReference type="EMBL" id="MEA5454872.1"/>
    </source>
</evidence>
<feature type="transmembrane region" description="Helical" evidence="6">
    <location>
        <begin position="39"/>
        <end position="61"/>
    </location>
</feature>
<dbReference type="Pfam" id="PF04138">
    <property type="entry name" value="GtrA_DPMS_TM"/>
    <property type="match status" value="1"/>
</dbReference>
<evidence type="ECO:0000313" key="9">
    <source>
        <dbReference type="Proteomes" id="UP001304769"/>
    </source>
</evidence>
<evidence type="ECO:0000256" key="2">
    <source>
        <dbReference type="ARBA" id="ARBA00022692"/>
    </source>
</evidence>
<evidence type="ECO:0000256" key="5">
    <source>
        <dbReference type="SAM" id="MobiDB-lite"/>
    </source>
</evidence>
<dbReference type="EMBL" id="JAYGGQ010000005">
    <property type="protein sequence ID" value="MEA5454872.1"/>
    <property type="molecule type" value="Genomic_DNA"/>
</dbReference>
<dbReference type="InterPro" id="IPR007267">
    <property type="entry name" value="GtrA_DPMS_TM"/>
</dbReference>
<comment type="caution">
    <text evidence="8">The sequence shown here is derived from an EMBL/GenBank/DDBJ whole genome shotgun (WGS) entry which is preliminary data.</text>
</comment>
<evidence type="ECO:0000256" key="1">
    <source>
        <dbReference type="ARBA" id="ARBA00004141"/>
    </source>
</evidence>
<gene>
    <name evidence="8" type="ORF">SPF06_09075</name>
</gene>
<feature type="domain" description="GtrA/DPMS transmembrane" evidence="7">
    <location>
        <begin position="6"/>
        <end position="89"/>
    </location>
</feature>
<keyword evidence="4 6" id="KW-0472">Membrane</keyword>
<sequence length="145" mass="15772">MGRLARFAAVGASGVLVNLGALALLLMAHVGSRITGGEALSAIMATQVAIGWNFTLTERWVFTGHRGHWLRRLFPFWALSCATLLAQLPLAATPLPCAAGSAGTASRRVVGSAPRSLRPRSSSLPRQRDMPMPARHHRRLRRWSR</sequence>
<accession>A0ABU5T5Q7</accession>
<evidence type="ECO:0000256" key="6">
    <source>
        <dbReference type="SAM" id="Phobius"/>
    </source>
</evidence>
<evidence type="ECO:0000256" key="4">
    <source>
        <dbReference type="ARBA" id="ARBA00023136"/>
    </source>
</evidence>
<feature type="compositionally biased region" description="Low complexity" evidence="5">
    <location>
        <begin position="114"/>
        <end position="125"/>
    </location>
</feature>
<feature type="compositionally biased region" description="Basic residues" evidence="5">
    <location>
        <begin position="134"/>
        <end position="145"/>
    </location>
</feature>